<dbReference type="GO" id="GO:0099621">
    <property type="term" value="F:undecaprenyl-phosphate 4-deoxy-4-formamido-L-arabinose transferase activity"/>
    <property type="evidence" value="ECO:0007669"/>
    <property type="project" value="TreeGrafter"/>
</dbReference>
<evidence type="ECO:0000256" key="7">
    <source>
        <dbReference type="ARBA" id="ARBA00023136"/>
    </source>
</evidence>
<organism evidence="10 11">
    <name type="scientific">Cloacibacillus porcorum</name>
    <dbReference type="NCBI Taxonomy" id="1197717"/>
    <lineage>
        <taxon>Bacteria</taxon>
        <taxon>Thermotogati</taxon>
        <taxon>Synergistota</taxon>
        <taxon>Synergistia</taxon>
        <taxon>Synergistales</taxon>
        <taxon>Synergistaceae</taxon>
        <taxon>Cloacibacillus</taxon>
    </lineage>
</organism>
<protein>
    <submittedName>
        <fullName evidence="10">UDP-4-amino-4-deoxy-L-arabinose-oxoglutarate aminotransferase</fullName>
    </submittedName>
</protein>
<keyword evidence="1" id="KW-1003">Cell membrane</keyword>
<dbReference type="PANTHER" id="PTHR48090">
    <property type="entry name" value="UNDECAPRENYL-PHOSPHATE 4-DEOXY-4-FORMAMIDO-L-ARABINOSE TRANSFERASE-RELATED"/>
    <property type="match status" value="1"/>
</dbReference>
<dbReference type="InterPro" id="IPR029044">
    <property type="entry name" value="Nucleotide-diphossugar_trans"/>
</dbReference>
<evidence type="ECO:0000313" key="11">
    <source>
        <dbReference type="Proteomes" id="UP000093044"/>
    </source>
</evidence>
<gene>
    <name evidence="10" type="ORF">BED41_13805</name>
</gene>
<dbReference type="STRING" id="1197717.BED41_13805"/>
<evidence type="ECO:0000256" key="3">
    <source>
        <dbReference type="ARBA" id="ARBA00022679"/>
    </source>
</evidence>
<feature type="domain" description="Glycosyltransferase 2-like" evidence="9">
    <location>
        <begin position="19"/>
        <end position="178"/>
    </location>
</feature>
<dbReference type="InterPro" id="IPR050256">
    <property type="entry name" value="Glycosyltransferase_2"/>
</dbReference>
<dbReference type="Pfam" id="PF00535">
    <property type="entry name" value="Glycos_transf_2"/>
    <property type="match status" value="1"/>
</dbReference>
<keyword evidence="5" id="KW-0448">Lipopolysaccharide biosynthesis</keyword>
<keyword evidence="4 8" id="KW-0812">Transmembrane</keyword>
<reference evidence="10" key="1">
    <citation type="submission" date="2016-08" db="EMBL/GenBank/DDBJ databases">
        <title>Complete genome of Cloacibacillus porcorum.</title>
        <authorList>
            <person name="Looft T."/>
            <person name="Bayles D.O."/>
            <person name="Alt D.P."/>
        </authorList>
    </citation>
    <scope>NUCLEOTIDE SEQUENCE [LARGE SCALE GENOMIC DNA]</scope>
    <source>
        <strain evidence="10">CL-84</strain>
    </source>
</reference>
<dbReference type="Gene3D" id="3.90.550.10">
    <property type="entry name" value="Spore Coat Polysaccharide Biosynthesis Protein SpsA, Chain A"/>
    <property type="match status" value="1"/>
</dbReference>
<evidence type="ECO:0000256" key="8">
    <source>
        <dbReference type="SAM" id="Phobius"/>
    </source>
</evidence>
<accession>A0A1B2I7Z2</accession>
<dbReference type="RefSeq" id="WP_066747549.1">
    <property type="nucleotide sequence ID" value="NZ_CP016757.1"/>
</dbReference>
<proteinExistence type="predicted"/>
<feature type="transmembrane region" description="Helical" evidence="8">
    <location>
        <begin position="242"/>
        <end position="263"/>
    </location>
</feature>
<dbReference type="OrthoDB" id="9807778at2"/>
<dbReference type="PANTHER" id="PTHR48090:SF3">
    <property type="entry name" value="UNDECAPRENYL-PHOSPHATE 4-DEOXY-4-FORMAMIDO-L-ARABINOSE TRANSFERASE"/>
    <property type="match status" value="1"/>
</dbReference>
<dbReference type="Proteomes" id="UP000093044">
    <property type="component" value="Chromosome"/>
</dbReference>
<keyword evidence="11" id="KW-1185">Reference proteome</keyword>
<keyword evidence="3 10" id="KW-0808">Transferase</keyword>
<dbReference type="GeneID" id="83058921"/>
<dbReference type="GO" id="GO:0009103">
    <property type="term" value="P:lipopolysaccharide biosynthetic process"/>
    <property type="evidence" value="ECO:0007669"/>
    <property type="project" value="UniProtKB-KW"/>
</dbReference>
<evidence type="ECO:0000313" key="10">
    <source>
        <dbReference type="EMBL" id="ANZ46076.1"/>
    </source>
</evidence>
<keyword evidence="6 8" id="KW-1133">Transmembrane helix</keyword>
<sequence>MLTQRADGEPRTAAGIEVSVVIPAYNEEESLHKLFEELWPVMENLGRSFEVIFINDGSRDATMGILYDFYKIHPEMRVIDLGANFGQHMAIMAGFDHARGGKIITLDADLQNPPSEIPNILKQMDEGHDVVGTYRVGRRDPLFRKIASKCINKLTNRIAKLKIRDYGCMLRGYDRRIIDIINHSQETTTFIPALAQKFAVNPIEIPVAHRERELGESKYGLFQLIRLNFDLMTSFSLVPLQLVTMAGMLLSVISFLLLFYMFARRLFLGIGTWQLFLEQAFEASEFVISGITLFSLGIIGEYIGRIYREVSKRPRYSVRKVFEHTAEDSDGQG</sequence>
<evidence type="ECO:0000256" key="2">
    <source>
        <dbReference type="ARBA" id="ARBA00022676"/>
    </source>
</evidence>
<evidence type="ECO:0000256" key="1">
    <source>
        <dbReference type="ARBA" id="ARBA00022475"/>
    </source>
</evidence>
<dbReference type="InterPro" id="IPR001173">
    <property type="entry name" value="Glyco_trans_2-like"/>
</dbReference>
<name>A0A1B2I7Z2_9BACT</name>
<evidence type="ECO:0000256" key="5">
    <source>
        <dbReference type="ARBA" id="ARBA00022985"/>
    </source>
</evidence>
<dbReference type="SUPFAM" id="SSF53448">
    <property type="entry name" value="Nucleotide-diphospho-sugar transferases"/>
    <property type="match status" value="1"/>
</dbReference>
<dbReference type="KEGG" id="cpor:BED41_13805"/>
<dbReference type="CDD" id="cd04187">
    <property type="entry name" value="DPM1_like_bac"/>
    <property type="match status" value="1"/>
</dbReference>
<evidence type="ECO:0000259" key="9">
    <source>
        <dbReference type="Pfam" id="PF00535"/>
    </source>
</evidence>
<keyword evidence="2" id="KW-0328">Glycosyltransferase</keyword>
<evidence type="ECO:0000256" key="6">
    <source>
        <dbReference type="ARBA" id="ARBA00022989"/>
    </source>
</evidence>
<evidence type="ECO:0000256" key="4">
    <source>
        <dbReference type="ARBA" id="ARBA00022692"/>
    </source>
</evidence>
<dbReference type="EMBL" id="CP016757">
    <property type="protein sequence ID" value="ANZ46076.1"/>
    <property type="molecule type" value="Genomic_DNA"/>
</dbReference>
<dbReference type="GO" id="GO:0008483">
    <property type="term" value="F:transaminase activity"/>
    <property type="evidence" value="ECO:0007669"/>
    <property type="project" value="UniProtKB-KW"/>
</dbReference>
<keyword evidence="7 8" id="KW-0472">Membrane</keyword>
<dbReference type="GO" id="GO:0005886">
    <property type="term" value="C:plasma membrane"/>
    <property type="evidence" value="ECO:0007669"/>
    <property type="project" value="TreeGrafter"/>
</dbReference>
<dbReference type="AlphaFoldDB" id="A0A1B2I7Z2"/>
<keyword evidence="10" id="KW-0032">Aminotransferase</keyword>